<accession>A0ACC1T1C1</accession>
<dbReference type="EMBL" id="JANHOG010000881">
    <property type="protein sequence ID" value="KAJ3550842.1"/>
    <property type="molecule type" value="Genomic_DNA"/>
</dbReference>
<gene>
    <name evidence="1" type="ORF">NM688_g4989</name>
</gene>
<protein>
    <submittedName>
        <fullName evidence="1">Uncharacterized protein</fullName>
    </submittedName>
</protein>
<organism evidence="1 2">
    <name type="scientific">Phlebia brevispora</name>
    <dbReference type="NCBI Taxonomy" id="194682"/>
    <lineage>
        <taxon>Eukaryota</taxon>
        <taxon>Fungi</taxon>
        <taxon>Dikarya</taxon>
        <taxon>Basidiomycota</taxon>
        <taxon>Agaricomycotina</taxon>
        <taxon>Agaricomycetes</taxon>
        <taxon>Polyporales</taxon>
        <taxon>Meruliaceae</taxon>
        <taxon>Phlebia</taxon>
    </lineage>
</organism>
<evidence type="ECO:0000313" key="1">
    <source>
        <dbReference type="EMBL" id="KAJ3550842.1"/>
    </source>
</evidence>
<reference evidence="1" key="1">
    <citation type="submission" date="2022-07" db="EMBL/GenBank/DDBJ databases">
        <title>Genome Sequence of Phlebia brevispora.</title>
        <authorList>
            <person name="Buettner E."/>
        </authorList>
    </citation>
    <scope>NUCLEOTIDE SEQUENCE</scope>
    <source>
        <strain evidence="1">MPL23</strain>
    </source>
</reference>
<evidence type="ECO:0000313" key="2">
    <source>
        <dbReference type="Proteomes" id="UP001148662"/>
    </source>
</evidence>
<dbReference type="Proteomes" id="UP001148662">
    <property type="component" value="Unassembled WGS sequence"/>
</dbReference>
<proteinExistence type="predicted"/>
<sequence>MSQKTSTSNPLDPIIDTICETPQARRLAKAYFKLLRSQQPGEGTVDLPIGAVRICARIATRIDGKSNGTLLREIYKKTPAAETPMAFMASLSTIQGILIKVQESAGAIEPKRSSFVCPPLPAYHPPCPSCIESKYYCLMISGSTLCAYCVLKRVSCRRDGTESAERMVTEAESAQSTPCSVASPRDIGQVDAEVSASYRTPSSAKTTPSSKDLDAPTSVSAALKQTPVKRPAAISSKDPPPVVKKPRLTDAVTSQQEQRSIKPTDLKKIRKLTRKSTNAVPNSKASSRPIIEGGAESLLLQPSANSGASSSGAQDVLAQAVRSASSEIITYTQEYPCQDVRLRLKILDLKTRLDTLDGLTASTTGSAGKDKDVAEVTAVGEMVSEVQQEIVSHVTKNGCSDVRLKIKVVDLGTRLSISVDPPTEESRKLAKAYFKHIRSLRPGEGTHNLPEGVVHICAWMATTRNGHKGTSLTHVFEGSGIKCIHFIESLSTIQDMLMKSGDSAKNVKLKGGEGSSNLRNRSRSAGEEATVSDSVARLLPGGSDFSFVSFGITNGHAALFADTAGTNQHSISLTTSRLRINLSATPDKNFDPSNPPAATMTTATLPNEHAAFPKECTMRKSTRDSQESALVESLWEDFSLRRGVNEALDMNSQPDRDDSSHSAPKPGIVSRMLGNKLKRSPPASFAVEHSPNVYRIEPLRGSDDYASWKVKMEDILTSLELWKYVDGTARKPAVASRVASAASGTTGTGAASGEAKPELDEWVKKDRAALTAIRLRVANHLIVYVASADSSKTAWDTLKEMFQPKGAIGIVLARRKFYRTECAEGANIEEHIRTLRGHQEELNALGQKISDSDFVMTLLTSLPESWNPFIAAVEVTDQTRSSDVIARVLQESRRIKKPGDDVALAVKGKPFRKPKSRVRCYWCGKLGHIQSECRKRTGQKAKEGSQSANIATDSGASGTEYAFQSISSESTDDWALSARPDVWLADSAATSHICRDRAMFSTYNKLPQHVLKGLGGHELTVLGKGNVKLCFPTSEGAASITLTDVLHAPESDHNLLSIPRATDAGCKLIFNGESMRILTPSGRTIAAAKKSGRLYPILAQAQVPKKETALSARGARTWDEWHRVYGHISVGSLKTMKAQGMVEGMEVIKGSEPSNPCTVCLRAMQTVQPFPKKSETKVDHIGDLTVADLWGPARVSGLRGELYFLGCTDVKTRRTVGYFLNTKTNVVTYLKQYKVFLETQVDAKMRTLRVDNGKEFVNAEVRAWLLENGIKLELTAPHSSAQNGIAERVNRTIVEHARAMIFAHNLPPSLWRYAVEYAIYLKNRAPTRALVDKTPDEVFWGKKPDVSALQEFGVKCWVLRQDGQIHKLQEKSRQFIFVGLSEESRAYRYYNPQTRQVLTSRNVVFEHTGPDTSIEGELPVLSTSDKLETSPASLQGEHASVPATVSDTTEQAEPRLPDKATPLPKPVAPARERSSRIASLPRIDYRRVNNPDARTSAVKPQEDAGKVAVDYALLAGSVSTNGDPQSLEEAQARPDWPKWKEAMNVEMDQHHTRGTWEIVDLPSDRKTIGSKWVFRIKRDQTGQIVKYKARLVAQGYSQVPGVDFTETYSPVVRLESLRTVIALGNALDFDLHSVDVVGAYLNGTLKEQVFMRQPPGYNDGTGRVCRLLRPLYGLRQAGFEWHDYMDDELEDLGYECLDADQCIYVRQRGPEVAMAAVHVDDMQLATTKGYIESVKKEIGSRFKITDLGETNQMLGIEVLRDRAAGKVKLKQTNYIARVLESYGMTNSHPVSTPLDPNVKLLKVAANEETDSLARQYQSAIGSLMYAALGTRPDIAYAVQHLSQFCSAPTQAHWTAVKRVLRYLKGTLDVGVEYGPRAKVEDLALVGYSDADWAGDANDRKSVSGYVFLFGGGPITWSSKKQPTVALSSMEAEYMAMSHAAREAIWLRRLLTELGAVQSDSTPVNVDNQGAIAFSKSKTFHGRSKHIDIRHHFIRDCITSDEVSVPYCPTDDNVADLFTKALPRGRHTELLERLATKKPRIDPNGHPPQKKRPEKLKDVPQLQKAIKAGLAAMPSTSCEAERERRPCPPRPASPRESQKAATPIELPSPPLSDEGPPPPSGNTKPSFESQRDSDDDLYMTPFIDRQPSLGKQQAYLVNPQPNPWSDDIDLSSSIPQPPSNDLKPSKNHLQPSLHAVQPSASDLLLSSSNAQLASPSSDPQIASNGHISQQPKGEPARVSPCALPASSSHKRAISPSRQRAQDIIRRAIMTVTYDIIAYIQDHPSADTDLQLKVLDLQTRVNRLDELTALKTEQPEAGDVSAIKDMITKAQRGIVAYEADYGCTDIRLKMMIKDLGTRLSMQSQ</sequence>
<comment type="caution">
    <text evidence="1">The sequence shown here is derived from an EMBL/GenBank/DDBJ whole genome shotgun (WGS) entry which is preliminary data.</text>
</comment>
<name>A0ACC1T1C1_9APHY</name>
<keyword evidence="2" id="KW-1185">Reference proteome</keyword>